<name>A0ACB5T4W1_AMBMO</name>
<dbReference type="Proteomes" id="UP001165064">
    <property type="component" value="Unassembled WGS sequence"/>
</dbReference>
<sequence>MRSLPPPVSRGHNKFGNDFGFVSSDDIHGMGGGLRSGFGSIRRMGSVGRSAAGVFGALGFGAAAASAKSGSAGGGDPNTLSPPSKDDDGLGRRFSEGSYVPVEQHGAHSSDGSGAGGGLRVINPDLNDDSDDEF</sequence>
<comment type="caution">
    <text evidence="1">The sequence shown here is derived from an EMBL/GenBank/DDBJ whole genome shotgun (WGS) entry which is preliminary data.</text>
</comment>
<gene>
    <name evidence="1" type="ORF">Amon02_000483700</name>
</gene>
<protein>
    <submittedName>
        <fullName evidence="1">Unnamed protein product</fullName>
    </submittedName>
</protein>
<proteinExistence type="predicted"/>
<keyword evidence="2" id="KW-1185">Reference proteome</keyword>
<evidence type="ECO:0000313" key="2">
    <source>
        <dbReference type="Proteomes" id="UP001165064"/>
    </source>
</evidence>
<evidence type="ECO:0000313" key="1">
    <source>
        <dbReference type="EMBL" id="GME81267.1"/>
    </source>
</evidence>
<dbReference type="EMBL" id="BSXS01003432">
    <property type="protein sequence ID" value="GME81267.1"/>
    <property type="molecule type" value="Genomic_DNA"/>
</dbReference>
<reference evidence="1" key="1">
    <citation type="submission" date="2023-04" db="EMBL/GenBank/DDBJ databases">
        <title>Ambrosiozyma monospora NBRC 10751.</title>
        <authorList>
            <person name="Ichikawa N."/>
            <person name="Sato H."/>
            <person name="Tonouchi N."/>
        </authorList>
    </citation>
    <scope>NUCLEOTIDE SEQUENCE</scope>
    <source>
        <strain evidence="1">NBRC 10751</strain>
    </source>
</reference>
<organism evidence="1 2">
    <name type="scientific">Ambrosiozyma monospora</name>
    <name type="common">Yeast</name>
    <name type="synonym">Endomycopsis monosporus</name>
    <dbReference type="NCBI Taxonomy" id="43982"/>
    <lineage>
        <taxon>Eukaryota</taxon>
        <taxon>Fungi</taxon>
        <taxon>Dikarya</taxon>
        <taxon>Ascomycota</taxon>
        <taxon>Saccharomycotina</taxon>
        <taxon>Pichiomycetes</taxon>
        <taxon>Pichiales</taxon>
        <taxon>Pichiaceae</taxon>
        <taxon>Ambrosiozyma</taxon>
    </lineage>
</organism>
<accession>A0ACB5T4W1</accession>